<keyword evidence="1" id="KW-0539">Nucleus</keyword>
<dbReference type="Proteomes" id="UP001150062">
    <property type="component" value="Unassembled WGS sequence"/>
</dbReference>
<evidence type="ECO:0000313" key="4">
    <source>
        <dbReference type="EMBL" id="KAJ6252295.1"/>
    </source>
</evidence>
<feature type="domain" description="Homeobox" evidence="3">
    <location>
        <begin position="381"/>
        <end position="447"/>
    </location>
</feature>
<dbReference type="InterPro" id="IPR009057">
    <property type="entry name" value="Homeodomain-like_sf"/>
</dbReference>
<feature type="region of interest" description="Disordered" evidence="2">
    <location>
        <begin position="292"/>
        <end position="336"/>
    </location>
</feature>
<protein>
    <recommendedName>
        <fullName evidence="3">Homeobox domain-containing protein</fullName>
    </recommendedName>
</protein>
<reference evidence="4" key="1">
    <citation type="submission" date="2022-08" db="EMBL/GenBank/DDBJ databases">
        <title>Novel sulfate-reducing endosymbionts in the free-living metamonad Anaeramoeba.</title>
        <authorList>
            <person name="Jerlstrom-Hultqvist J."/>
            <person name="Cepicka I."/>
            <person name="Gallot-Lavallee L."/>
            <person name="Salas-Leiva D."/>
            <person name="Curtis B.A."/>
            <person name="Zahonova K."/>
            <person name="Pipaliya S."/>
            <person name="Dacks J."/>
            <person name="Roger A.J."/>
        </authorList>
    </citation>
    <scope>NUCLEOTIDE SEQUENCE</scope>
    <source>
        <strain evidence="4">Schooner1</strain>
    </source>
</reference>
<keyword evidence="1" id="KW-0238">DNA-binding</keyword>
<feature type="DNA-binding region" description="Homeobox" evidence="1">
    <location>
        <begin position="383"/>
        <end position="448"/>
    </location>
</feature>
<sequence length="459" mass="54832">MLSSSEFFFDINNLFDKKQQDIYAEEEILKDGQELPLTENELLSSGSFYEELEYDATLNQNITTQNDCIILNRKRSHQNLKESCTYLENCELFCDQQENKNNSKDGNNDLCFNQDKNFKLRKKNQRECSWDNCGLDYLINKNKDKTKKMDLQNQPKKEQNNFEHFLQKLTLVSNLLEKKTLAHNTTIQKQFTQQNTTKNLYSPKINTLEELQKQLNCDVLRNLTNNYLEKLYKIKNIHLEFEQEIANILVFGSPLISQCRNKIHGKISKLVVCLDQKMLNLLSHIQLHYENNGQQQKEKEKEKEIPKQKKGKKHKDKKKQKHENKHKQEKEQTQNKKIDLPSFLADKLKNRKKKSKNKRGKMIVKKNDNKRNRYILVCKKKLKRKKRKIFSSEERTQLNLWFEKLAKTNNGPFVDKIIFQEISKDINSDFLQIQRWFGQKRNEIKKLYFEGKKSKPKWL</sequence>
<proteinExistence type="predicted"/>
<dbReference type="InterPro" id="IPR001356">
    <property type="entry name" value="HD"/>
</dbReference>
<dbReference type="EMBL" id="JAOAOG010000047">
    <property type="protein sequence ID" value="KAJ6252295.1"/>
    <property type="molecule type" value="Genomic_DNA"/>
</dbReference>
<feature type="compositionally biased region" description="Basic and acidic residues" evidence="2">
    <location>
        <begin position="326"/>
        <end position="336"/>
    </location>
</feature>
<dbReference type="PROSITE" id="PS50071">
    <property type="entry name" value="HOMEOBOX_2"/>
    <property type="match status" value="1"/>
</dbReference>
<feature type="compositionally biased region" description="Basic and acidic residues" evidence="2">
    <location>
        <begin position="296"/>
        <end position="307"/>
    </location>
</feature>
<dbReference type="SUPFAM" id="SSF46689">
    <property type="entry name" value="Homeodomain-like"/>
    <property type="match status" value="1"/>
</dbReference>
<keyword evidence="1" id="KW-0371">Homeobox</keyword>
<name>A0ABQ8Z6G1_9EUKA</name>
<dbReference type="SMART" id="SM00389">
    <property type="entry name" value="HOX"/>
    <property type="match status" value="1"/>
</dbReference>
<comment type="subcellular location">
    <subcellularLocation>
        <location evidence="1">Nucleus</location>
    </subcellularLocation>
</comment>
<evidence type="ECO:0000313" key="5">
    <source>
        <dbReference type="Proteomes" id="UP001150062"/>
    </source>
</evidence>
<comment type="caution">
    <text evidence="4">The sequence shown here is derived from an EMBL/GenBank/DDBJ whole genome shotgun (WGS) entry which is preliminary data.</text>
</comment>
<evidence type="ECO:0000256" key="1">
    <source>
        <dbReference type="PROSITE-ProRule" id="PRU00108"/>
    </source>
</evidence>
<gene>
    <name evidence="4" type="ORF">M0813_14446</name>
</gene>
<organism evidence="4 5">
    <name type="scientific">Anaeramoeba flamelloides</name>
    <dbReference type="NCBI Taxonomy" id="1746091"/>
    <lineage>
        <taxon>Eukaryota</taxon>
        <taxon>Metamonada</taxon>
        <taxon>Anaeramoebidae</taxon>
        <taxon>Anaeramoeba</taxon>
    </lineage>
</organism>
<evidence type="ECO:0000256" key="2">
    <source>
        <dbReference type="SAM" id="MobiDB-lite"/>
    </source>
</evidence>
<dbReference type="Gene3D" id="1.10.10.60">
    <property type="entry name" value="Homeodomain-like"/>
    <property type="match status" value="1"/>
</dbReference>
<accession>A0ABQ8Z6G1</accession>
<feature type="compositionally biased region" description="Basic residues" evidence="2">
    <location>
        <begin position="308"/>
        <end position="325"/>
    </location>
</feature>
<keyword evidence="5" id="KW-1185">Reference proteome</keyword>
<evidence type="ECO:0000259" key="3">
    <source>
        <dbReference type="PROSITE" id="PS50071"/>
    </source>
</evidence>